<dbReference type="EMBL" id="JBHUMK010000012">
    <property type="protein sequence ID" value="MFD2608450.1"/>
    <property type="molecule type" value="Genomic_DNA"/>
</dbReference>
<organism evidence="2 3">
    <name type="scientific">Deinococcus taklimakanensis</name>
    <dbReference type="NCBI Taxonomy" id="536443"/>
    <lineage>
        <taxon>Bacteria</taxon>
        <taxon>Thermotogati</taxon>
        <taxon>Deinococcota</taxon>
        <taxon>Deinococci</taxon>
        <taxon>Deinococcales</taxon>
        <taxon>Deinococcaceae</taxon>
        <taxon>Deinococcus</taxon>
    </lineage>
</organism>
<evidence type="ECO:0000256" key="1">
    <source>
        <dbReference type="SAM" id="Phobius"/>
    </source>
</evidence>
<keyword evidence="1" id="KW-0812">Transmembrane</keyword>
<accession>A0ABW5P1T4</accession>
<name>A0ABW5P1T4_9DEIO</name>
<keyword evidence="3" id="KW-1185">Reference proteome</keyword>
<reference evidence="3" key="1">
    <citation type="journal article" date="2019" name="Int. J. Syst. Evol. Microbiol.">
        <title>The Global Catalogue of Microorganisms (GCM) 10K type strain sequencing project: providing services to taxonomists for standard genome sequencing and annotation.</title>
        <authorList>
            <consortium name="The Broad Institute Genomics Platform"/>
            <consortium name="The Broad Institute Genome Sequencing Center for Infectious Disease"/>
            <person name="Wu L."/>
            <person name="Ma J."/>
        </authorList>
    </citation>
    <scope>NUCLEOTIDE SEQUENCE [LARGE SCALE GENOMIC DNA]</scope>
    <source>
        <strain evidence="3">KCTC 33842</strain>
    </source>
</reference>
<protein>
    <submittedName>
        <fullName evidence="2">Uncharacterized protein</fullName>
    </submittedName>
</protein>
<dbReference type="Proteomes" id="UP001597475">
    <property type="component" value="Unassembled WGS sequence"/>
</dbReference>
<keyword evidence="1" id="KW-1133">Transmembrane helix</keyword>
<proteinExistence type="predicted"/>
<comment type="caution">
    <text evidence="2">The sequence shown here is derived from an EMBL/GenBank/DDBJ whole genome shotgun (WGS) entry which is preliminary data.</text>
</comment>
<dbReference type="RefSeq" id="WP_386842979.1">
    <property type="nucleotide sequence ID" value="NZ_JBHUMK010000012.1"/>
</dbReference>
<gene>
    <name evidence="2" type="ORF">ACFSR9_03225</name>
</gene>
<evidence type="ECO:0000313" key="2">
    <source>
        <dbReference type="EMBL" id="MFD2608450.1"/>
    </source>
</evidence>
<keyword evidence="1" id="KW-0472">Membrane</keyword>
<feature type="transmembrane region" description="Helical" evidence="1">
    <location>
        <begin position="38"/>
        <end position="59"/>
    </location>
</feature>
<evidence type="ECO:0000313" key="3">
    <source>
        <dbReference type="Proteomes" id="UP001597475"/>
    </source>
</evidence>
<sequence length="64" mass="6912">MKGWPTPSHWGAALLAALLWIVIGVVQRTRAGLAFADALVAELPLAAVVFVIALVWARLRNPPR</sequence>